<keyword evidence="1" id="KW-0812">Transmembrane</keyword>
<dbReference type="InterPro" id="IPR025405">
    <property type="entry name" value="DUF4131"/>
</dbReference>
<dbReference type="PANTHER" id="PTHR30619">
    <property type="entry name" value="DNA INTERNALIZATION/COMPETENCE PROTEIN COMEC/REC2"/>
    <property type="match status" value="1"/>
</dbReference>
<feature type="transmembrane region" description="Helical" evidence="1">
    <location>
        <begin position="53"/>
        <end position="76"/>
    </location>
</feature>
<protein>
    <submittedName>
        <fullName evidence="3">DUF4131 domain-containing protein</fullName>
    </submittedName>
</protein>
<reference evidence="3" key="1">
    <citation type="submission" date="2019-12" db="EMBL/GenBank/DDBJ databases">
        <title>Novel species isolated from a subtropical stream in China.</title>
        <authorList>
            <person name="Lu H."/>
        </authorList>
    </citation>
    <scope>NUCLEOTIDE SEQUENCE [LARGE SCALE GENOMIC DNA]</scope>
    <source>
        <strain evidence="3">FT93W</strain>
    </source>
</reference>
<accession>A0A845I1Z6</accession>
<dbReference type="Proteomes" id="UP000444316">
    <property type="component" value="Unassembled WGS sequence"/>
</dbReference>
<feature type="domain" description="DUF4131" evidence="2">
    <location>
        <begin position="23"/>
        <end position="187"/>
    </location>
</feature>
<organism evidence="3 4">
    <name type="scientific">Duganella fentianensis</name>
    <dbReference type="NCBI Taxonomy" id="2692177"/>
    <lineage>
        <taxon>Bacteria</taxon>
        <taxon>Pseudomonadati</taxon>
        <taxon>Pseudomonadota</taxon>
        <taxon>Betaproteobacteria</taxon>
        <taxon>Burkholderiales</taxon>
        <taxon>Oxalobacteraceae</taxon>
        <taxon>Telluria group</taxon>
        <taxon>Duganella</taxon>
    </lineage>
</organism>
<dbReference type="RefSeq" id="WP_161036953.1">
    <property type="nucleotide sequence ID" value="NZ_WWCL01000005.1"/>
</dbReference>
<keyword evidence="1" id="KW-0472">Membrane</keyword>
<dbReference type="Pfam" id="PF13567">
    <property type="entry name" value="DUF4131"/>
    <property type="match status" value="1"/>
</dbReference>
<gene>
    <name evidence="3" type="ORF">GTP23_21160</name>
</gene>
<dbReference type="InterPro" id="IPR052159">
    <property type="entry name" value="Competence_DNA_uptake"/>
</dbReference>
<keyword evidence="4" id="KW-1185">Reference proteome</keyword>
<dbReference type="EMBL" id="WWCL01000005">
    <property type="protein sequence ID" value="MYN47560.1"/>
    <property type="molecule type" value="Genomic_DNA"/>
</dbReference>
<evidence type="ECO:0000256" key="1">
    <source>
        <dbReference type="SAM" id="Phobius"/>
    </source>
</evidence>
<name>A0A845I1Z6_9BURK</name>
<evidence type="ECO:0000259" key="2">
    <source>
        <dbReference type="Pfam" id="PF13567"/>
    </source>
</evidence>
<proteinExistence type="predicted"/>
<dbReference type="PANTHER" id="PTHR30619:SF1">
    <property type="entry name" value="RECOMBINATION PROTEIN 2"/>
    <property type="match status" value="1"/>
</dbReference>
<evidence type="ECO:0000313" key="4">
    <source>
        <dbReference type="Proteomes" id="UP000444316"/>
    </source>
</evidence>
<feature type="transmembrane region" description="Helical" evidence="1">
    <location>
        <begin position="29"/>
        <end position="46"/>
    </location>
</feature>
<keyword evidence="1" id="KW-1133">Transmembrane helix</keyword>
<sequence length="246" mass="26972">MRRFSIGFVAGVLLLQQQAVLPGWYEYLLGALAGAALAVVWRRRLLWARGAPLLLSGMAALAGFFWAALMAQLALLTPLAQADEGRDLLVEGIVESLPYRSADVVRCDFRIEHIYSDTHQTIPQRVALGWYASQGRHPGPPPELEPGQRWRLQLRLTRPHGQANPHGFDYEVWLLEQGIGASAVVRHSRAPLLLDAFVPCGSCVINAGRAALRVRILRVLDGRPYAGVIVALVLGDQRGISRGGVH</sequence>
<dbReference type="AlphaFoldDB" id="A0A845I1Z6"/>
<comment type="caution">
    <text evidence="3">The sequence shown here is derived from an EMBL/GenBank/DDBJ whole genome shotgun (WGS) entry which is preliminary data.</text>
</comment>
<evidence type="ECO:0000313" key="3">
    <source>
        <dbReference type="EMBL" id="MYN47560.1"/>
    </source>
</evidence>